<name>S3ISH3_9ENTR</name>
<dbReference type="EMBL" id="ATDT01000021">
    <property type="protein sequence ID" value="EPF16698.1"/>
    <property type="molecule type" value="Genomic_DNA"/>
</dbReference>
<evidence type="ECO:0000313" key="8">
    <source>
        <dbReference type="Proteomes" id="UP000014585"/>
    </source>
</evidence>
<feature type="domain" description="RNA polymerase sigma-70 region 2" evidence="5">
    <location>
        <begin position="26"/>
        <end position="89"/>
    </location>
</feature>
<evidence type="ECO:0000256" key="4">
    <source>
        <dbReference type="ARBA" id="ARBA00023163"/>
    </source>
</evidence>
<dbReference type="GO" id="GO:0003677">
    <property type="term" value="F:DNA binding"/>
    <property type="evidence" value="ECO:0007669"/>
    <property type="project" value="InterPro"/>
</dbReference>
<dbReference type="AlphaFoldDB" id="S3ISH3"/>
<dbReference type="GO" id="GO:0006352">
    <property type="term" value="P:DNA-templated transcription initiation"/>
    <property type="evidence" value="ECO:0007669"/>
    <property type="project" value="InterPro"/>
</dbReference>
<protein>
    <submittedName>
        <fullName evidence="7">Sigma-70 region 2</fullName>
    </submittedName>
</protein>
<accession>S3ISH3</accession>
<dbReference type="PANTHER" id="PTHR43133">
    <property type="entry name" value="RNA POLYMERASE ECF-TYPE SIGMA FACTO"/>
    <property type="match status" value="1"/>
</dbReference>
<dbReference type="STRING" id="566551.HMPREF0201_02446"/>
<dbReference type="InterPro" id="IPR013249">
    <property type="entry name" value="RNA_pol_sigma70_r4_t2"/>
</dbReference>
<evidence type="ECO:0000313" key="7">
    <source>
        <dbReference type="EMBL" id="EPF16698.1"/>
    </source>
</evidence>
<organism evidence="7 8">
    <name type="scientific">Cedecea davisae DSM 4568</name>
    <dbReference type="NCBI Taxonomy" id="566551"/>
    <lineage>
        <taxon>Bacteria</taxon>
        <taxon>Pseudomonadati</taxon>
        <taxon>Pseudomonadota</taxon>
        <taxon>Gammaproteobacteria</taxon>
        <taxon>Enterobacterales</taxon>
        <taxon>Enterobacteriaceae</taxon>
        <taxon>Cedecea</taxon>
    </lineage>
</organism>
<gene>
    <name evidence="7" type="ORF">HMPREF0201_02446</name>
</gene>
<comment type="caution">
    <text evidence="7">The sequence shown here is derived from an EMBL/GenBank/DDBJ whole genome shotgun (WGS) entry which is preliminary data.</text>
</comment>
<keyword evidence="2" id="KW-0805">Transcription regulation</keyword>
<dbReference type="InterPro" id="IPR036388">
    <property type="entry name" value="WH-like_DNA-bd_sf"/>
</dbReference>
<evidence type="ECO:0000259" key="5">
    <source>
        <dbReference type="Pfam" id="PF04542"/>
    </source>
</evidence>
<evidence type="ECO:0000256" key="1">
    <source>
        <dbReference type="ARBA" id="ARBA00010641"/>
    </source>
</evidence>
<dbReference type="InterPro" id="IPR007627">
    <property type="entry name" value="RNA_pol_sigma70_r2"/>
</dbReference>
<dbReference type="PANTHER" id="PTHR43133:SF25">
    <property type="entry name" value="RNA POLYMERASE SIGMA FACTOR RFAY-RELATED"/>
    <property type="match status" value="1"/>
</dbReference>
<sequence length="192" mass="22207">MLFRLLFGEIKMSVIKEFNACMTTFWHQHQAELYHFLLARTASPDQAADMMQELFLKARATPDTFCDMAHPLAWLYRAARNMLIDQHRLKKEFTGLTDDMPQSRSDTDPVAQLERCLPETLQAMPEDEAWLIEQCDIFGRPQQHLADELNITLAALKSRLLRARTRLREKLIELCEIEPDGGSAVCCHKNMN</sequence>
<dbReference type="InterPro" id="IPR039425">
    <property type="entry name" value="RNA_pol_sigma-70-like"/>
</dbReference>
<dbReference type="Gene3D" id="1.10.10.10">
    <property type="entry name" value="Winged helix-like DNA-binding domain superfamily/Winged helix DNA-binding domain"/>
    <property type="match status" value="1"/>
</dbReference>
<keyword evidence="3" id="KW-0731">Sigma factor</keyword>
<dbReference type="HOGENOM" id="CLU_047691_6_0_6"/>
<dbReference type="Pfam" id="PF08281">
    <property type="entry name" value="Sigma70_r4_2"/>
    <property type="match status" value="1"/>
</dbReference>
<dbReference type="InterPro" id="IPR013325">
    <property type="entry name" value="RNA_pol_sigma_r2"/>
</dbReference>
<feature type="domain" description="RNA polymerase sigma factor 70 region 4 type 2" evidence="6">
    <location>
        <begin position="115"/>
        <end position="167"/>
    </location>
</feature>
<dbReference type="SUPFAM" id="SSF88946">
    <property type="entry name" value="Sigma2 domain of RNA polymerase sigma factors"/>
    <property type="match status" value="1"/>
</dbReference>
<dbReference type="Gene3D" id="1.10.1740.10">
    <property type="match status" value="1"/>
</dbReference>
<dbReference type="Pfam" id="PF04542">
    <property type="entry name" value="Sigma70_r2"/>
    <property type="match status" value="1"/>
</dbReference>
<comment type="similarity">
    <text evidence="1">Belongs to the sigma-70 factor family. ECF subfamily.</text>
</comment>
<evidence type="ECO:0000256" key="2">
    <source>
        <dbReference type="ARBA" id="ARBA00023015"/>
    </source>
</evidence>
<evidence type="ECO:0000256" key="3">
    <source>
        <dbReference type="ARBA" id="ARBA00023082"/>
    </source>
</evidence>
<dbReference type="InterPro" id="IPR013324">
    <property type="entry name" value="RNA_pol_sigma_r3/r4-like"/>
</dbReference>
<dbReference type="GO" id="GO:0016987">
    <property type="term" value="F:sigma factor activity"/>
    <property type="evidence" value="ECO:0007669"/>
    <property type="project" value="UniProtKB-KW"/>
</dbReference>
<dbReference type="Proteomes" id="UP000014585">
    <property type="component" value="Unassembled WGS sequence"/>
</dbReference>
<dbReference type="SUPFAM" id="SSF88659">
    <property type="entry name" value="Sigma3 and sigma4 domains of RNA polymerase sigma factors"/>
    <property type="match status" value="1"/>
</dbReference>
<reference evidence="7 8" key="1">
    <citation type="submission" date="2013-04" db="EMBL/GenBank/DDBJ databases">
        <authorList>
            <person name="Weinstock G."/>
            <person name="Sodergren E."/>
            <person name="Lobos E.A."/>
            <person name="Fulton L."/>
            <person name="Fulton R."/>
            <person name="Courtney L."/>
            <person name="Fronick C."/>
            <person name="O'Laughlin M."/>
            <person name="Godfrey J."/>
            <person name="Wilson R.M."/>
            <person name="Miner T."/>
            <person name="Farmer C."/>
            <person name="Delehaunty K."/>
            <person name="Cordes M."/>
            <person name="Minx P."/>
            <person name="Tomlinson C."/>
            <person name="Chen J."/>
            <person name="Wollam A."/>
            <person name="Pepin K.H."/>
            <person name="Palsikar V.B."/>
            <person name="Zhang X."/>
            <person name="Suruliraj S."/>
            <person name="Perna N.T."/>
            <person name="Plunkett G."/>
            <person name="Warren W."/>
            <person name="Mitreva M."/>
            <person name="Mardis E.R."/>
            <person name="Wilson R.K."/>
        </authorList>
    </citation>
    <scope>NUCLEOTIDE SEQUENCE [LARGE SCALE GENOMIC DNA]</scope>
    <source>
        <strain evidence="7 8">DSM 4568</strain>
    </source>
</reference>
<keyword evidence="4" id="KW-0804">Transcription</keyword>
<dbReference type="PATRIC" id="fig|566551.4.peg.2245"/>
<dbReference type="NCBIfam" id="TIGR02937">
    <property type="entry name" value="sigma70-ECF"/>
    <property type="match status" value="1"/>
</dbReference>
<proteinExistence type="inferred from homology"/>
<evidence type="ECO:0000259" key="6">
    <source>
        <dbReference type="Pfam" id="PF08281"/>
    </source>
</evidence>
<dbReference type="InterPro" id="IPR014284">
    <property type="entry name" value="RNA_pol_sigma-70_dom"/>
</dbReference>